<dbReference type="Proteomes" id="UP000577707">
    <property type="component" value="Unassembled WGS sequence"/>
</dbReference>
<dbReference type="Gene3D" id="2.60.40.2700">
    <property type="match status" value="1"/>
</dbReference>
<name>A0A7W5A234_9ACTN</name>
<comment type="caution">
    <text evidence="3">The sequence shown here is derived from an EMBL/GenBank/DDBJ whole genome shotgun (WGS) entry which is preliminary data.</text>
</comment>
<evidence type="ECO:0000313" key="4">
    <source>
        <dbReference type="Proteomes" id="UP000577707"/>
    </source>
</evidence>
<feature type="region of interest" description="Disordered" evidence="1">
    <location>
        <begin position="86"/>
        <end position="124"/>
    </location>
</feature>
<accession>A0A7W5A234</accession>
<gene>
    <name evidence="3" type="ORF">FHS12_000986</name>
</gene>
<keyword evidence="2" id="KW-0732">Signal</keyword>
<dbReference type="RefSeq" id="WP_183542812.1">
    <property type="nucleotide sequence ID" value="NZ_BMQT01000004.1"/>
</dbReference>
<organism evidence="3 4">
    <name type="scientific">Nocardioides albus</name>
    <dbReference type="NCBI Taxonomy" id="1841"/>
    <lineage>
        <taxon>Bacteria</taxon>
        <taxon>Bacillati</taxon>
        <taxon>Actinomycetota</taxon>
        <taxon>Actinomycetes</taxon>
        <taxon>Propionibacteriales</taxon>
        <taxon>Nocardioidaceae</taxon>
        <taxon>Nocardioides</taxon>
    </lineage>
</organism>
<reference evidence="3 4" key="1">
    <citation type="submission" date="2020-08" db="EMBL/GenBank/DDBJ databases">
        <title>Genomic Encyclopedia of Type Strains, Phase III (KMG-III): the genomes of soil and plant-associated and newly described type strains.</title>
        <authorList>
            <person name="Whitman W."/>
        </authorList>
    </citation>
    <scope>NUCLEOTIDE SEQUENCE [LARGE SCALE GENOMIC DNA]</scope>
    <source>
        <strain evidence="3 4">CECT 3302</strain>
    </source>
</reference>
<protein>
    <recommendedName>
        <fullName evidence="5">Ig-like domain-containing protein</fullName>
    </recommendedName>
</protein>
<feature type="signal peptide" evidence="2">
    <location>
        <begin position="1"/>
        <end position="28"/>
    </location>
</feature>
<evidence type="ECO:0000256" key="2">
    <source>
        <dbReference type="SAM" id="SignalP"/>
    </source>
</evidence>
<feature type="compositionally biased region" description="Polar residues" evidence="1">
    <location>
        <begin position="107"/>
        <end position="116"/>
    </location>
</feature>
<dbReference type="EMBL" id="JACHXG010000002">
    <property type="protein sequence ID" value="MBB3088053.1"/>
    <property type="molecule type" value="Genomic_DNA"/>
</dbReference>
<keyword evidence="4" id="KW-1185">Reference proteome</keyword>
<evidence type="ECO:0000256" key="1">
    <source>
        <dbReference type="SAM" id="MobiDB-lite"/>
    </source>
</evidence>
<evidence type="ECO:0008006" key="5">
    <source>
        <dbReference type="Google" id="ProtNLM"/>
    </source>
</evidence>
<proteinExistence type="predicted"/>
<feature type="chain" id="PRO_5030508860" description="Ig-like domain-containing protein" evidence="2">
    <location>
        <begin position="29"/>
        <end position="785"/>
    </location>
</feature>
<evidence type="ECO:0000313" key="3">
    <source>
        <dbReference type="EMBL" id="MBB3088053.1"/>
    </source>
</evidence>
<dbReference type="AlphaFoldDB" id="A0A7W5A234"/>
<sequence length="785" mass="81843">MHSPQRALALIAGLTVSALALSVAPVIAAEAPPTPDVTCATTAPTIDGAQAVARACGDEVEVSGEDADLTALPDGRMRLDLAPRLAADEPTTLPSYPPRGVDATSADVENSVTGTSDLDPETGPAWVGHCDPAEVGDDPYAERILEACGEAPSSQRITWEFDDLSALDGVRAEDIDAAEFIVRADLAWVDPDTCPPSTLELYAGGDWSNQPASAMTYYAAACPQDRMWTGYFDFVATSLAKQAVTDGTLSVGLKAADETCMACGWNLVEDAGLSVYFNRAPDAPTSLLAGTDLPGDACTGETTWLNRAIQMSAFITDPDTLENSRTDRVRAHFRVYPAGTVDGTPLYEATTSGTLAGWRQTTYIPADVLTDGGEYDVWVSGIDGYGLEGTASKCRVGYDITAPAVPEIVPVVGADTVYLAGGGPRGGPSTPGKFWVRSADAVLVNFASGNNPICAWGAEVPAHPYTTFEYLPGSYDSMIGGQVMACVYDRAGNRSAATYEFDVASSASGDLTPPAIAVSGGSSYSYGSTYPSSVTVSPDAITPYGTVTVSAGSTVLGSATFDVRTKTITVPAKKLPVGTHTLTYTYQAFPGAPRWSTTRSVKVVGLFTAPAPTISGTAQVGRKLTASRGTWTPSPSTVTYVWKVGSTVLKSGTANWLTVPASAKGKRITVSVSGSRSGYTTKTVTSAATRTVVTGVFAAPRPKLTGVFRVGRTITASRGTWTPAPAAVKYVWKLNGRTYKTTTSTRLRLPASAKGKKVTVTVVGSRTGYVTKSVTSAALLVRGPA</sequence>